<name>A0A498CNH4_9FIRM</name>
<dbReference type="GO" id="GO:0006281">
    <property type="term" value="P:DNA repair"/>
    <property type="evidence" value="ECO:0007669"/>
    <property type="project" value="InterPro"/>
</dbReference>
<gene>
    <name evidence="1" type="ORF">D4A47_06360</name>
</gene>
<keyword evidence="2" id="KW-1185">Reference proteome</keyword>
<dbReference type="InterPro" id="IPR008822">
    <property type="entry name" value="Endonuclease_RusA-like"/>
</dbReference>
<sequence length="113" mass="13338">MKYTIPQIPPSNNRYIGRTNFREYQRAKREWAEMIAIFCRPRPQKPIEKAVVRLTYYFPTRGRRDPDNYSGKMILDGLTAAGIIVDDSFGHITLELRGEYDRENPRTEIEIDE</sequence>
<dbReference type="GO" id="GO:0000287">
    <property type="term" value="F:magnesium ion binding"/>
    <property type="evidence" value="ECO:0007669"/>
    <property type="project" value="InterPro"/>
</dbReference>
<dbReference type="AlphaFoldDB" id="A0A498CNH4"/>
<protein>
    <submittedName>
        <fullName evidence="1">RusA family crossover junction endodeoxyribonuclease</fullName>
    </submittedName>
</protein>
<proteinExistence type="predicted"/>
<dbReference type="Pfam" id="PF05866">
    <property type="entry name" value="RusA"/>
    <property type="match status" value="1"/>
</dbReference>
<evidence type="ECO:0000313" key="2">
    <source>
        <dbReference type="Proteomes" id="UP000276301"/>
    </source>
</evidence>
<dbReference type="Proteomes" id="UP000276301">
    <property type="component" value="Unassembled WGS sequence"/>
</dbReference>
<dbReference type="GO" id="GO:0006310">
    <property type="term" value="P:DNA recombination"/>
    <property type="evidence" value="ECO:0007669"/>
    <property type="project" value="InterPro"/>
</dbReference>
<dbReference type="RefSeq" id="WP_121586631.1">
    <property type="nucleotide sequence ID" value="NZ_RCHT01000007.1"/>
</dbReference>
<evidence type="ECO:0000313" key="1">
    <source>
        <dbReference type="EMBL" id="RLL12145.1"/>
    </source>
</evidence>
<dbReference type="InterPro" id="IPR036614">
    <property type="entry name" value="RusA-like_sf"/>
</dbReference>
<comment type="caution">
    <text evidence="1">The sequence shown here is derived from an EMBL/GenBank/DDBJ whole genome shotgun (WGS) entry which is preliminary data.</text>
</comment>
<accession>A0A498CNH4</accession>
<reference evidence="1 2" key="1">
    <citation type="submission" date="2018-10" db="EMBL/GenBank/DDBJ databases">
        <title>Anaerotruncus faecis sp. nov., isolated from human feces.</title>
        <authorList>
            <person name="Wang Y.-J."/>
        </authorList>
    </citation>
    <scope>NUCLEOTIDE SEQUENCE [LARGE SCALE GENOMIC DNA]</scope>
    <source>
        <strain evidence="1 2">22A2-44</strain>
    </source>
</reference>
<organism evidence="1 2">
    <name type="scientific">Anaerotruncus massiliensis</name>
    <name type="common">ex Liu et al. 2021</name>
    <dbReference type="NCBI Taxonomy" id="2321404"/>
    <lineage>
        <taxon>Bacteria</taxon>
        <taxon>Bacillati</taxon>
        <taxon>Bacillota</taxon>
        <taxon>Clostridia</taxon>
        <taxon>Eubacteriales</taxon>
        <taxon>Oscillospiraceae</taxon>
        <taxon>Anaerotruncus</taxon>
    </lineage>
</organism>
<dbReference type="SUPFAM" id="SSF103084">
    <property type="entry name" value="Holliday junction resolvase RusA"/>
    <property type="match status" value="1"/>
</dbReference>
<dbReference type="EMBL" id="RCHT01000007">
    <property type="protein sequence ID" value="RLL12145.1"/>
    <property type="molecule type" value="Genomic_DNA"/>
</dbReference>
<dbReference type="Gene3D" id="3.30.1330.70">
    <property type="entry name" value="Holliday junction resolvase RusA"/>
    <property type="match status" value="1"/>
</dbReference>